<dbReference type="RefSeq" id="WP_093915493.1">
    <property type="nucleotide sequence ID" value="NZ_FPAJ01000002.1"/>
</dbReference>
<keyword evidence="1" id="KW-0812">Transmembrane</keyword>
<dbReference type="STRING" id="394264.SAMN04488040_1230"/>
<organism evidence="2 3">
    <name type="scientific">Sulfitobacter marinus</name>
    <dbReference type="NCBI Taxonomy" id="394264"/>
    <lineage>
        <taxon>Bacteria</taxon>
        <taxon>Pseudomonadati</taxon>
        <taxon>Pseudomonadota</taxon>
        <taxon>Alphaproteobacteria</taxon>
        <taxon>Rhodobacterales</taxon>
        <taxon>Roseobacteraceae</taxon>
        <taxon>Sulfitobacter</taxon>
    </lineage>
</organism>
<protein>
    <submittedName>
        <fullName evidence="2">Uncharacterized protein</fullName>
    </submittedName>
</protein>
<name>A0A1I6RG74_9RHOB</name>
<keyword evidence="1" id="KW-1133">Transmembrane helix</keyword>
<evidence type="ECO:0000256" key="1">
    <source>
        <dbReference type="SAM" id="Phobius"/>
    </source>
</evidence>
<keyword evidence="3" id="KW-1185">Reference proteome</keyword>
<dbReference type="Proteomes" id="UP000199239">
    <property type="component" value="Unassembled WGS sequence"/>
</dbReference>
<evidence type="ECO:0000313" key="3">
    <source>
        <dbReference type="Proteomes" id="UP000199239"/>
    </source>
</evidence>
<gene>
    <name evidence="2" type="ORF">SAMN04488040_1230</name>
</gene>
<proteinExistence type="predicted"/>
<dbReference type="EMBL" id="FPAJ01000002">
    <property type="protein sequence ID" value="SFS63702.1"/>
    <property type="molecule type" value="Genomic_DNA"/>
</dbReference>
<dbReference type="AlphaFoldDB" id="A0A1I6RG74"/>
<sequence length="178" mass="18580">MTTLTIPAGEHGQIRLFAVNRPVEVIASMLQSNDKAAAISDLLGFTVPSGSAELFAVSDLTGVGLPRYLTDGYAVTEAQINADRARLDALEGYVLLLFSSAFDGAETTLDIGPDLTLIGTYGEEQPAMAAPPLTADAAQPYTGVPNLTPTTPPRGRAGGAVMVLALIVALGLILWWLL</sequence>
<dbReference type="OrthoDB" id="7875742at2"/>
<accession>A0A1I6RG74</accession>
<feature type="transmembrane region" description="Helical" evidence="1">
    <location>
        <begin position="157"/>
        <end position="177"/>
    </location>
</feature>
<reference evidence="3" key="1">
    <citation type="submission" date="2016-10" db="EMBL/GenBank/DDBJ databases">
        <authorList>
            <person name="Varghese N."/>
            <person name="Submissions S."/>
        </authorList>
    </citation>
    <scope>NUCLEOTIDE SEQUENCE [LARGE SCALE GENOMIC DNA]</scope>
    <source>
        <strain evidence="3">DSM 23422</strain>
    </source>
</reference>
<evidence type="ECO:0000313" key="2">
    <source>
        <dbReference type="EMBL" id="SFS63702.1"/>
    </source>
</evidence>
<keyword evidence="1" id="KW-0472">Membrane</keyword>